<dbReference type="Proteomes" id="UP001162483">
    <property type="component" value="Unassembled WGS sequence"/>
</dbReference>
<keyword evidence="2" id="KW-1185">Reference proteome</keyword>
<reference evidence="1" key="1">
    <citation type="submission" date="2023-05" db="EMBL/GenBank/DDBJ databases">
        <authorList>
            <person name="Stuckert A."/>
        </authorList>
    </citation>
    <scope>NUCLEOTIDE SEQUENCE</scope>
</reference>
<gene>
    <name evidence="1" type="ORF">SPARVUS_LOCUS12571732</name>
</gene>
<organism evidence="1 2">
    <name type="scientific">Staurois parvus</name>
    <dbReference type="NCBI Taxonomy" id="386267"/>
    <lineage>
        <taxon>Eukaryota</taxon>
        <taxon>Metazoa</taxon>
        <taxon>Chordata</taxon>
        <taxon>Craniata</taxon>
        <taxon>Vertebrata</taxon>
        <taxon>Euteleostomi</taxon>
        <taxon>Amphibia</taxon>
        <taxon>Batrachia</taxon>
        <taxon>Anura</taxon>
        <taxon>Neobatrachia</taxon>
        <taxon>Ranoidea</taxon>
        <taxon>Ranidae</taxon>
        <taxon>Staurois</taxon>
    </lineage>
</organism>
<accession>A0ABN9FQF4</accession>
<sequence>MQSSKYCSPGNCQTQTGPLDCQTEKHDSSLQRTLFHCSRVQWQCALHHCIRSFAFHLVMSCLDAAPRPWKLIPRSS</sequence>
<comment type="caution">
    <text evidence="1">The sequence shown here is derived from an EMBL/GenBank/DDBJ whole genome shotgun (WGS) entry which is preliminary data.</text>
</comment>
<evidence type="ECO:0000313" key="2">
    <source>
        <dbReference type="Proteomes" id="UP001162483"/>
    </source>
</evidence>
<name>A0ABN9FQF4_9NEOB</name>
<protein>
    <submittedName>
        <fullName evidence="1">Uncharacterized protein</fullName>
    </submittedName>
</protein>
<evidence type="ECO:0000313" key="1">
    <source>
        <dbReference type="EMBL" id="CAI9599306.1"/>
    </source>
</evidence>
<proteinExistence type="predicted"/>
<dbReference type="EMBL" id="CATNWA010017279">
    <property type="protein sequence ID" value="CAI9599306.1"/>
    <property type="molecule type" value="Genomic_DNA"/>
</dbReference>